<organism evidence="4 5">
    <name type="scientific">Chrysophaeum taylorii</name>
    <dbReference type="NCBI Taxonomy" id="2483200"/>
    <lineage>
        <taxon>Eukaryota</taxon>
        <taxon>Sar</taxon>
        <taxon>Stramenopiles</taxon>
        <taxon>Ochrophyta</taxon>
        <taxon>Pelagophyceae</taxon>
        <taxon>Pelagomonadales</taxon>
        <taxon>Pelagomonadaceae</taxon>
        <taxon>Chrysophaeum</taxon>
    </lineage>
</organism>
<dbReference type="PROSITE" id="PS50001">
    <property type="entry name" value="SH2"/>
    <property type="match status" value="1"/>
</dbReference>
<feature type="compositionally biased region" description="Basic and acidic residues" evidence="2">
    <location>
        <begin position="77"/>
        <end position="88"/>
    </location>
</feature>
<dbReference type="Gene3D" id="1.10.10.650">
    <property type="entry name" value="RuvA domain 2-like"/>
    <property type="match status" value="1"/>
</dbReference>
<dbReference type="Pfam" id="PF14635">
    <property type="entry name" value="HHH_7"/>
    <property type="match status" value="1"/>
</dbReference>
<feature type="compositionally biased region" description="Acidic residues" evidence="2">
    <location>
        <begin position="1"/>
        <end position="47"/>
    </location>
</feature>
<dbReference type="Pfam" id="PF14633">
    <property type="entry name" value="SH2_2"/>
    <property type="match status" value="1"/>
</dbReference>
<dbReference type="GO" id="GO:0008023">
    <property type="term" value="C:transcription elongation factor complex"/>
    <property type="evidence" value="ECO:0007669"/>
    <property type="project" value="TreeGrafter"/>
</dbReference>
<dbReference type="GO" id="GO:0042393">
    <property type="term" value="F:histone binding"/>
    <property type="evidence" value="ECO:0007669"/>
    <property type="project" value="TreeGrafter"/>
</dbReference>
<feature type="compositionally biased region" description="Basic residues" evidence="2">
    <location>
        <begin position="51"/>
        <end position="66"/>
    </location>
</feature>
<name>A0AAD7XF80_9STRA</name>
<dbReference type="GO" id="GO:0031491">
    <property type="term" value="F:nucleosome binding"/>
    <property type="evidence" value="ECO:0007669"/>
    <property type="project" value="TreeGrafter"/>
</dbReference>
<dbReference type="GO" id="GO:0034728">
    <property type="term" value="P:nucleosome organization"/>
    <property type="evidence" value="ECO:0007669"/>
    <property type="project" value="TreeGrafter"/>
</dbReference>
<gene>
    <name evidence="4" type="ORF">CTAYLR_007618</name>
</gene>
<feature type="compositionally biased region" description="Low complexity" evidence="2">
    <location>
        <begin position="1498"/>
        <end position="1556"/>
    </location>
</feature>
<dbReference type="SUPFAM" id="SSF55550">
    <property type="entry name" value="SH2 domain"/>
    <property type="match status" value="1"/>
</dbReference>
<dbReference type="EMBL" id="JAQMWT010000590">
    <property type="protein sequence ID" value="KAJ8599067.1"/>
    <property type="molecule type" value="Genomic_DNA"/>
</dbReference>
<dbReference type="Gene3D" id="1.10.10.2740">
    <property type="entry name" value="Spt6, Death-like domain"/>
    <property type="match status" value="1"/>
</dbReference>
<dbReference type="PANTHER" id="PTHR10145:SF6">
    <property type="entry name" value="TRANSCRIPTION ELONGATION FACTOR SPT6"/>
    <property type="match status" value="1"/>
</dbReference>
<dbReference type="InterPro" id="IPR023319">
    <property type="entry name" value="Tex-like_HTH_dom_sf"/>
</dbReference>
<dbReference type="InterPro" id="IPR042066">
    <property type="entry name" value="Spt6_death-like"/>
</dbReference>
<evidence type="ECO:0000313" key="5">
    <source>
        <dbReference type="Proteomes" id="UP001230188"/>
    </source>
</evidence>
<sequence>MASLFDDEAVESSDEEKEDDDDEEEDEENEYEKDDFVVSDDEVEEVEATTKKKKKKKQFSRLRKKRREEVPDEEDLALVRESQHDPKRQKSFGFGGEETKVTDDYFDDDNFDDFIEDDLGEQQARQAREARRRLPEGVSQLAMQDMLEIFGEYDEPLRPVKTEKARFEPSSIAEHFQLPEDEKIRRRDVPERLQLRTSRDADKFEAGLSAEIEFIKEKVEFEASDEEIERVLRFVALEHLEPTFIRYYRRDYVALDEERLWRIFELDEQFAVIQRRFEIPCEDDAVRAAVDATPFDDNASKDAMRFVASTRSGGGATSSKRKSSSSSTKELMRIPKKKTLELLAARKKPFDPKRVEAYGATWTLAPAAVDEALRRSDASLPKNKEIPTPQEAPEYHAMNFESEDAEAFHEAAKAMAAEKLSFAPTLRRHVRADLRAIACVSTRPTERGREEIDMSHECHGLQHVRCKAASDFFASDASAEMFGKLLRAEREGLIEIGIAAADKREDAEVFGEENELKYDLGALAAPILEVYTSEKKEEEDEWNAERTWVAKTSIGALVLPQLEEELRKDLERRAHEAIARLAGRELRRRIDVSPGDHQPRALGIHAGRSASDSSWLVAVSEVGVATGSMSTAGNASSRDKLAVDNVADFLLKHRPERILLGTSAGLAACRRCWYLIEKAVTVAREKGRRVLQAVDQQLVDDRDAALVAAFGGYCDHDELGAWVPKLSYAEDSLARAFSLSSRASREYETEPPAFRAAVSLAREAQNAVAEFSYCWLASGAASFSSSSGSSTLVLGYDCLSLKLHALVDDVKPQMLLREYEKHLVEVVAKTGVDLELATTYDHYFGQLQFVPGLGPRKATFVRLNAQSAYRATNRSVLSRELLATLLPLPPDMAEDPTRSKCFLNAAAFVRFPAKNTSVVDAEERNPLDDTRIHPECYFNKGGEMHDWAQKMCSDALEREIKRGHYFGIVEDAMAYSRRRVEEVTASSRNPSGIAPKFGTFLVGDRKLEDHPDTRADNAIADQLAELDLDAYAALLEHEYHLGKRREQLEDVKRELRWPFREMRARVWDAPDDMTVFEWFAAAPFPSSLDARARVIRGVASPDFVPKLRPRQIVTARVRGADAGRLYCELSGEVAGGIRGAVDKTKIIESDDMRDAVGGDVDHVEEHRETRVKNRDAARLDDGDVFDACVLAVEPDRLRVTLSRLDLDVFFPDSVDAYMSHPATATEILDPAFDRRRAAADYVLLATKRKDSALRARKLRLAGGGGGDNKQASYVLLPDIIQRRRPIAHPRYMKDVKTYERAEAKLAEMDEGDAIVRHSRSKPNLVLSWAFRPNVYKHVVITDVDDGANDDNDGKPRYDTAGRPIPRKKAKTAFRVDDETFVDVDELLAHYVEPMNAYVRDFVDHPKFASDVQDAEALDAFLARAKRAQSSSSSKAPVYCFWVNKKYPGYVALSVLLGSTPKHAYISVAPNGLNFCDRRFKSVPEVEGYFKRHPDRVLASSSRRSASAASSKRSAERTSSSRPASSVTKSRPSSSSSRNDAPRSSSSKTPRAPAAAPSRRHHPEQQHQHQQQQQQPMKVDPPAVQQGGPVGRGRGRTMPAWMTKEQQ</sequence>
<dbReference type="SMART" id="SM00252">
    <property type="entry name" value="SH2"/>
    <property type="match status" value="1"/>
</dbReference>
<dbReference type="InterPro" id="IPR000980">
    <property type="entry name" value="SH2"/>
</dbReference>
<accession>A0AAD7XF80</accession>
<dbReference type="Gene3D" id="3.30.505.10">
    <property type="entry name" value="SH2 domain"/>
    <property type="match status" value="2"/>
</dbReference>
<feature type="domain" description="SH2" evidence="3">
    <location>
        <begin position="1290"/>
        <end position="1406"/>
    </location>
</feature>
<feature type="region of interest" description="Disordered" evidence="2">
    <location>
        <begin position="1"/>
        <end position="107"/>
    </location>
</feature>
<dbReference type="InterPro" id="IPR028083">
    <property type="entry name" value="Spt6_acidic_N_dom"/>
</dbReference>
<feature type="compositionally biased region" description="Low complexity" evidence="2">
    <location>
        <begin position="1567"/>
        <end position="1586"/>
    </location>
</feature>
<dbReference type="SUPFAM" id="SSF158832">
    <property type="entry name" value="Tex N-terminal region-like"/>
    <property type="match status" value="1"/>
</dbReference>
<evidence type="ECO:0000259" key="3">
    <source>
        <dbReference type="PROSITE" id="PS50001"/>
    </source>
</evidence>
<dbReference type="InterPro" id="IPR032706">
    <property type="entry name" value="Spt6_HHH"/>
</dbReference>
<dbReference type="Gene3D" id="3.30.420.140">
    <property type="entry name" value="YqgF/RNase H-like domain"/>
    <property type="match status" value="1"/>
</dbReference>
<dbReference type="PANTHER" id="PTHR10145">
    <property type="entry name" value="TRANSCRIPTION ELONGATION FACTOR SPT6"/>
    <property type="match status" value="1"/>
</dbReference>
<dbReference type="InterPro" id="IPR017072">
    <property type="entry name" value="TF_Spt6"/>
</dbReference>
<keyword evidence="5" id="KW-1185">Reference proteome</keyword>
<dbReference type="GO" id="GO:0140673">
    <property type="term" value="P:transcription elongation-coupled chromatin remodeling"/>
    <property type="evidence" value="ECO:0007669"/>
    <property type="project" value="InterPro"/>
</dbReference>
<feature type="region of interest" description="Disordered" evidence="2">
    <location>
        <begin position="1496"/>
        <end position="1606"/>
    </location>
</feature>
<dbReference type="InterPro" id="IPR023323">
    <property type="entry name" value="Tex-like_dom_sf"/>
</dbReference>
<reference evidence="4" key="1">
    <citation type="submission" date="2023-01" db="EMBL/GenBank/DDBJ databases">
        <title>Metagenome sequencing of chrysophaentin producing Chrysophaeum taylorii.</title>
        <authorList>
            <person name="Davison J."/>
            <person name="Bewley C."/>
        </authorList>
    </citation>
    <scope>NUCLEOTIDE SEQUENCE</scope>
    <source>
        <strain evidence="4">NIES-1699</strain>
    </source>
</reference>
<comment type="caution">
    <text evidence="4">The sequence shown here is derived from an EMBL/GenBank/DDBJ whole genome shotgun (WGS) entry which is preliminary data.</text>
</comment>
<dbReference type="Gene3D" id="1.10.3500.10">
    <property type="entry name" value="Tex N-terminal region-like"/>
    <property type="match status" value="1"/>
</dbReference>
<dbReference type="Gene3D" id="1.10.150.850">
    <property type="entry name" value="Spt6, helix-hairpin-helix domain"/>
    <property type="match status" value="1"/>
</dbReference>
<feature type="region of interest" description="Disordered" evidence="2">
    <location>
        <begin position="309"/>
        <end position="331"/>
    </location>
</feature>
<evidence type="ECO:0000256" key="1">
    <source>
        <dbReference type="PROSITE-ProRule" id="PRU00191"/>
    </source>
</evidence>
<dbReference type="InterPro" id="IPR035420">
    <property type="entry name" value="Spt6_SH2"/>
</dbReference>
<keyword evidence="1" id="KW-0727">SH2 domain</keyword>
<evidence type="ECO:0000313" key="4">
    <source>
        <dbReference type="EMBL" id="KAJ8599067.1"/>
    </source>
</evidence>
<dbReference type="Proteomes" id="UP001230188">
    <property type="component" value="Unassembled WGS sequence"/>
</dbReference>
<evidence type="ECO:0000256" key="2">
    <source>
        <dbReference type="SAM" id="MobiDB-lite"/>
    </source>
</evidence>
<protein>
    <recommendedName>
        <fullName evidence="3">SH2 domain-containing protein</fullName>
    </recommendedName>
</protein>
<proteinExistence type="predicted"/>
<dbReference type="InterPro" id="IPR036860">
    <property type="entry name" value="SH2_dom_sf"/>
</dbReference>
<dbReference type="Pfam" id="PF14632">
    <property type="entry name" value="SPT6_acidic"/>
    <property type="match status" value="1"/>
</dbReference>
<dbReference type="InterPro" id="IPR037027">
    <property type="entry name" value="YqgF/RNaseH-like_dom_sf"/>
</dbReference>